<reference evidence="2 3" key="1">
    <citation type="submission" date="2022-10" db="EMBL/GenBank/DDBJ databases">
        <title>The complete genomes of actinobacterial strains from the NBC collection.</title>
        <authorList>
            <person name="Joergensen T.S."/>
            <person name="Alvarez Arevalo M."/>
            <person name="Sterndorff E.B."/>
            <person name="Faurdal D."/>
            <person name="Vuksanovic O."/>
            <person name="Mourched A.-S."/>
            <person name="Charusanti P."/>
            <person name="Shaw S."/>
            <person name="Blin K."/>
            <person name="Weber T."/>
        </authorList>
    </citation>
    <scope>NUCLEOTIDE SEQUENCE [LARGE SCALE GENOMIC DNA]</scope>
    <source>
        <strain evidence="2 3">NBC_01247</strain>
    </source>
</reference>
<dbReference type="Pfam" id="PF01636">
    <property type="entry name" value="APH"/>
    <property type="match status" value="1"/>
</dbReference>
<dbReference type="EMBL" id="CP108482">
    <property type="protein sequence ID" value="WUS59350.1"/>
    <property type="molecule type" value="Genomic_DNA"/>
</dbReference>
<sequence>MTETITPRPLYASTAVRPQWADLPPWVRELIGRRLGGPVAAGSSAGGGFTPGFAALVHGPAGAEFVKAVDAVAHPYIADCYRREAAINRALPAGVPAPALRWVEESAGWVVLGFDPVPGARMPADPWRPEELAAALDACAALAGALAGPSPELLALGLKPLRPEPGEDDFDDWRKLAGGAPGAELLPGWFPAGLIEPLAALEEHWIAATAGDAVLHEDLRRDNIVLDTDGRAWICDWNWPRLGASWFDLTLLLATARADGHDADRLFAAHPAARDAAPEQLDSALAALTGYFLRSGGQPDPPSGSRMLRRHQTWSGEVTLRWLAGRRGWRV</sequence>
<organism evidence="2 3">
    <name type="scientific">Kitasatospora herbaricolor</name>
    <dbReference type="NCBI Taxonomy" id="68217"/>
    <lineage>
        <taxon>Bacteria</taxon>
        <taxon>Bacillati</taxon>
        <taxon>Actinomycetota</taxon>
        <taxon>Actinomycetes</taxon>
        <taxon>Kitasatosporales</taxon>
        <taxon>Streptomycetaceae</taxon>
        <taxon>Kitasatospora</taxon>
    </lineage>
</organism>
<evidence type="ECO:0000313" key="2">
    <source>
        <dbReference type="EMBL" id="WUS59350.1"/>
    </source>
</evidence>
<feature type="domain" description="Aminoglycoside phosphotransferase" evidence="1">
    <location>
        <begin position="82"/>
        <end position="269"/>
    </location>
</feature>
<dbReference type="Gene3D" id="3.90.1200.10">
    <property type="match status" value="1"/>
</dbReference>
<dbReference type="Proteomes" id="UP001432014">
    <property type="component" value="Chromosome"/>
</dbReference>
<proteinExistence type="predicted"/>
<gene>
    <name evidence="2" type="ORF">OG469_29900</name>
</gene>
<dbReference type="InterPro" id="IPR011009">
    <property type="entry name" value="Kinase-like_dom_sf"/>
</dbReference>
<keyword evidence="3" id="KW-1185">Reference proteome</keyword>
<dbReference type="RefSeq" id="WP_329494552.1">
    <property type="nucleotide sequence ID" value="NZ_CP108460.1"/>
</dbReference>
<accession>A0ABZ1WEM5</accession>
<name>A0ABZ1WEM5_9ACTN</name>
<evidence type="ECO:0000259" key="1">
    <source>
        <dbReference type="Pfam" id="PF01636"/>
    </source>
</evidence>
<evidence type="ECO:0000313" key="3">
    <source>
        <dbReference type="Proteomes" id="UP001432014"/>
    </source>
</evidence>
<dbReference type="SUPFAM" id="SSF56112">
    <property type="entry name" value="Protein kinase-like (PK-like)"/>
    <property type="match status" value="1"/>
</dbReference>
<protein>
    <submittedName>
        <fullName evidence="2">Aminoglycoside phosphotransferase family protein</fullName>
    </submittedName>
</protein>
<dbReference type="InterPro" id="IPR002575">
    <property type="entry name" value="Aminoglycoside_PTrfase"/>
</dbReference>